<accession>A0A9N9PJY9</accession>
<sequence length="46" mass="5165">SRSSINSSLTQSYSKLLKLTENIIALLEESRVEVNRKLKQFAKGAL</sequence>
<proteinExistence type="predicted"/>
<name>A0A9N9PJY9_9GLOM</name>
<comment type="caution">
    <text evidence="1">The sequence shown here is derived from an EMBL/GenBank/DDBJ whole genome shotgun (WGS) entry which is preliminary data.</text>
</comment>
<keyword evidence="2" id="KW-1185">Reference proteome</keyword>
<evidence type="ECO:0000313" key="1">
    <source>
        <dbReference type="EMBL" id="CAG8827890.1"/>
    </source>
</evidence>
<dbReference type="AlphaFoldDB" id="A0A9N9PJY9"/>
<evidence type="ECO:0000313" key="2">
    <source>
        <dbReference type="Proteomes" id="UP000789405"/>
    </source>
</evidence>
<dbReference type="Proteomes" id="UP000789405">
    <property type="component" value="Unassembled WGS sequence"/>
</dbReference>
<feature type="non-terminal residue" evidence="1">
    <location>
        <position position="1"/>
    </location>
</feature>
<feature type="non-terminal residue" evidence="1">
    <location>
        <position position="46"/>
    </location>
</feature>
<reference evidence="1" key="1">
    <citation type="submission" date="2021-06" db="EMBL/GenBank/DDBJ databases">
        <authorList>
            <person name="Kallberg Y."/>
            <person name="Tangrot J."/>
            <person name="Rosling A."/>
        </authorList>
    </citation>
    <scope>NUCLEOTIDE SEQUENCE</scope>
    <source>
        <strain evidence="1">MA453B</strain>
    </source>
</reference>
<protein>
    <submittedName>
        <fullName evidence="1">20512_t:CDS:1</fullName>
    </submittedName>
</protein>
<organism evidence="1 2">
    <name type="scientific">Dentiscutata erythropus</name>
    <dbReference type="NCBI Taxonomy" id="1348616"/>
    <lineage>
        <taxon>Eukaryota</taxon>
        <taxon>Fungi</taxon>
        <taxon>Fungi incertae sedis</taxon>
        <taxon>Mucoromycota</taxon>
        <taxon>Glomeromycotina</taxon>
        <taxon>Glomeromycetes</taxon>
        <taxon>Diversisporales</taxon>
        <taxon>Gigasporaceae</taxon>
        <taxon>Dentiscutata</taxon>
    </lineage>
</organism>
<dbReference type="EMBL" id="CAJVPY010070481">
    <property type="protein sequence ID" value="CAG8827890.1"/>
    <property type="molecule type" value="Genomic_DNA"/>
</dbReference>
<gene>
    <name evidence="1" type="ORF">DERYTH_LOCUS28388</name>
</gene>